<accession>A0ABC8SMR1</accession>
<dbReference type="PANTHER" id="PTHR11802:SF224">
    <property type="entry name" value="SERINE CARBOXYPEPTIDASE-LIKE 7 ISOFORM X1"/>
    <property type="match status" value="1"/>
</dbReference>
<dbReference type="InterPro" id="IPR029058">
    <property type="entry name" value="AB_hydrolase_fold"/>
</dbReference>
<protein>
    <recommendedName>
        <fullName evidence="8">Serine carboxypeptidase</fullName>
    </recommendedName>
</protein>
<reference evidence="6 7" key="1">
    <citation type="submission" date="2024-02" db="EMBL/GenBank/DDBJ databases">
        <authorList>
            <person name="Vignale AGUSTIN F."/>
            <person name="Sosa J E."/>
            <person name="Modenutti C."/>
        </authorList>
    </citation>
    <scope>NUCLEOTIDE SEQUENCE [LARGE SCALE GENOMIC DNA]</scope>
</reference>
<evidence type="ECO:0000256" key="1">
    <source>
        <dbReference type="ARBA" id="ARBA00009431"/>
    </source>
</evidence>
<dbReference type="SUPFAM" id="SSF53474">
    <property type="entry name" value="alpha/beta-Hydrolases"/>
    <property type="match status" value="1"/>
</dbReference>
<evidence type="ECO:0000313" key="7">
    <source>
        <dbReference type="Proteomes" id="UP001642360"/>
    </source>
</evidence>
<comment type="similarity">
    <text evidence="1">Belongs to the peptidase S10 family.</text>
</comment>
<keyword evidence="5" id="KW-0325">Glycoprotein</keyword>
<dbReference type="GO" id="GO:0006508">
    <property type="term" value="P:proteolysis"/>
    <property type="evidence" value="ECO:0007669"/>
    <property type="project" value="UniProtKB-KW"/>
</dbReference>
<dbReference type="InterPro" id="IPR033124">
    <property type="entry name" value="Ser_caboxypep_his_AS"/>
</dbReference>
<name>A0ABC8SMR1_9AQUA</name>
<dbReference type="AlphaFoldDB" id="A0ABC8SMR1"/>
<dbReference type="Proteomes" id="UP001642360">
    <property type="component" value="Unassembled WGS sequence"/>
</dbReference>
<evidence type="ECO:0000256" key="5">
    <source>
        <dbReference type="ARBA" id="ARBA00023180"/>
    </source>
</evidence>
<keyword evidence="3" id="KW-0645">Protease</keyword>
<dbReference type="PANTHER" id="PTHR11802">
    <property type="entry name" value="SERINE PROTEASE FAMILY S10 SERINE CARBOXYPEPTIDASE"/>
    <property type="match status" value="1"/>
</dbReference>
<comment type="caution">
    <text evidence="6">The sequence shown here is derived from an EMBL/GenBank/DDBJ whole genome shotgun (WGS) entry which is preliminary data.</text>
</comment>
<sequence>MDHPKFLDNPLYIAGDSYTGIVVPIIVQEIYNGNDNGNKPSMNIEGYLEGNPLTDKSSDVNSRVKFAHRVALISDELYEEDNYVYSYTWANDRSVQNALHVREEWQRCNNSIHYVVGAKSSASYTFNVQSTVEYHRNLSEKRCRALIYSGDHDMVVPHVGTEEWIRYTTKYAHNDYELTYATVKGAGHTAPEYKPRQCLAMVSRWFASYPLKSTLVFD</sequence>
<keyword evidence="7" id="KW-1185">Reference proteome</keyword>
<evidence type="ECO:0000256" key="2">
    <source>
        <dbReference type="ARBA" id="ARBA00022645"/>
    </source>
</evidence>
<organism evidence="6 7">
    <name type="scientific">Ilex paraguariensis</name>
    <name type="common">yerba mate</name>
    <dbReference type="NCBI Taxonomy" id="185542"/>
    <lineage>
        <taxon>Eukaryota</taxon>
        <taxon>Viridiplantae</taxon>
        <taxon>Streptophyta</taxon>
        <taxon>Embryophyta</taxon>
        <taxon>Tracheophyta</taxon>
        <taxon>Spermatophyta</taxon>
        <taxon>Magnoliopsida</taxon>
        <taxon>eudicotyledons</taxon>
        <taxon>Gunneridae</taxon>
        <taxon>Pentapetalae</taxon>
        <taxon>asterids</taxon>
        <taxon>campanulids</taxon>
        <taxon>Aquifoliales</taxon>
        <taxon>Aquifoliaceae</taxon>
        <taxon>Ilex</taxon>
    </lineage>
</organism>
<proteinExistence type="inferred from homology"/>
<evidence type="ECO:0000256" key="4">
    <source>
        <dbReference type="ARBA" id="ARBA00022801"/>
    </source>
</evidence>
<keyword evidence="4" id="KW-0378">Hydrolase</keyword>
<dbReference type="EMBL" id="CAUOFW020003179">
    <property type="protein sequence ID" value="CAK9158474.1"/>
    <property type="molecule type" value="Genomic_DNA"/>
</dbReference>
<dbReference type="Pfam" id="PF00450">
    <property type="entry name" value="Peptidase_S10"/>
    <property type="match status" value="3"/>
</dbReference>
<dbReference type="InterPro" id="IPR001563">
    <property type="entry name" value="Peptidase_S10"/>
</dbReference>
<evidence type="ECO:0000313" key="6">
    <source>
        <dbReference type="EMBL" id="CAK9158474.1"/>
    </source>
</evidence>
<dbReference type="GO" id="GO:0004180">
    <property type="term" value="F:carboxypeptidase activity"/>
    <property type="evidence" value="ECO:0007669"/>
    <property type="project" value="UniProtKB-KW"/>
</dbReference>
<dbReference type="PROSITE" id="PS00560">
    <property type="entry name" value="CARBOXYPEPT_SER_HIS"/>
    <property type="match status" value="1"/>
</dbReference>
<gene>
    <name evidence="6" type="ORF">ILEXP_LOCUS27118</name>
</gene>
<dbReference type="Gene3D" id="3.40.50.1820">
    <property type="entry name" value="alpha/beta hydrolase"/>
    <property type="match status" value="2"/>
</dbReference>
<evidence type="ECO:0008006" key="8">
    <source>
        <dbReference type="Google" id="ProtNLM"/>
    </source>
</evidence>
<keyword evidence="2" id="KW-0121">Carboxypeptidase</keyword>
<evidence type="ECO:0000256" key="3">
    <source>
        <dbReference type="ARBA" id="ARBA00022670"/>
    </source>
</evidence>